<evidence type="ECO:0000256" key="2">
    <source>
        <dbReference type="ARBA" id="ARBA00007884"/>
    </source>
</evidence>
<accession>A0A0C9RNB8</accession>
<dbReference type="PANTHER" id="PTHR13194">
    <property type="entry name" value="COMPLEX I INTERMEDIATE-ASSOCIATED PROTEIN 30"/>
    <property type="match status" value="1"/>
</dbReference>
<dbReference type="GO" id="GO:0006120">
    <property type="term" value="P:mitochondrial electron transport, NADH to ubiquinone"/>
    <property type="evidence" value="ECO:0007669"/>
    <property type="project" value="TreeGrafter"/>
</dbReference>
<organism evidence="6">
    <name type="scientific">Fopius arisanus</name>
    <dbReference type="NCBI Taxonomy" id="64838"/>
    <lineage>
        <taxon>Eukaryota</taxon>
        <taxon>Metazoa</taxon>
        <taxon>Ecdysozoa</taxon>
        <taxon>Arthropoda</taxon>
        <taxon>Hexapoda</taxon>
        <taxon>Insecta</taxon>
        <taxon>Pterygota</taxon>
        <taxon>Neoptera</taxon>
        <taxon>Endopterygota</taxon>
        <taxon>Hymenoptera</taxon>
        <taxon>Apocrita</taxon>
        <taxon>Ichneumonoidea</taxon>
        <taxon>Braconidae</taxon>
        <taxon>Opiinae</taxon>
        <taxon>Fopius</taxon>
    </lineage>
</organism>
<evidence type="ECO:0000256" key="3">
    <source>
        <dbReference type="ARBA" id="ARBA00023128"/>
    </source>
</evidence>
<dbReference type="GO" id="GO:0032981">
    <property type="term" value="P:mitochondrial respiratory chain complex I assembly"/>
    <property type="evidence" value="ECO:0007669"/>
    <property type="project" value="TreeGrafter"/>
</dbReference>
<dbReference type="KEGG" id="fas:105264283"/>
<dbReference type="GO" id="GO:0051082">
    <property type="term" value="F:unfolded protein binding"/>
    <property type="evidence" value="ECO:0007669"/>
    <property type="project" value="TreeGrafter"/>
</dbReference>
<sequence>MVASANGTSQTLFDFTRTDQLGSWTECSDTIKTTGMSKAALVMQKTQLVQRAIFFTLFNPRPNRTGYAAVRCDTNFDLSGSNYITIKCRGQGTNYKYKMLLRHKGLDKNALVYGQVFTAPENEFATIKLPLAEFRPYYRGQEKPLEENPLDTSSITNIGLKVDMGPYLPENQAGVAALEIDWIKATK</sequence>
<comment type="subcellular location">
    <subcellularLocation>
        <location evidence="1">Mitochondrion</location>
    </subcellularLocation>
</comment>
<keyword evidence="7" id="KW-1185">Reference proteome</keyword>
<dbReference type="InterPro" id="IPR013857">
    <property type="entry name" value="NADH-UbQ_OxRdtase-assoc_prot30"/>
</dbReference>
<accession>A0A9R1SXU3</accession>
<evidence type="ECO:0000259" key="5">
    <source>
        <dbReference type="Pfam" id="PF08547"/>
    </source>
</evidence>
<evidence type="ECO:0000313" key="7">
    <source>
        <dbReference type="Proteomes" id="UP000694866"/>
    </source>
</evidence>
<evidence type="ECO:0000256" key="1">
    <source>
        <dbReference type="ARBA" id="ARBA00004173"/>
    </source>
</evidence>
<dbReference type="GO" id="GO:0005739">
    <property type="term" value="C:mitochondrion"/>
    <property type="evidence" value="ECO:0007669"/>
    <property type="project" value="UniProtKB-SubCell"/>
</dbReference>
<dbReference type="Proteomes" id="UP000694866">
    <property type="component" value="Unplaced"/>
</dbReference>
<keyword evidence="4" id="KW-0143">Chaperone</keyword>
<feature type="domain" description="NADH:ubiquinone oxidoreductase intermediate-associated protein 30" evidence="5">
    <location>
        <begin position="13"/>
        <end position="180"/>
    </location>
</feature>
<dbReference type="EMBL" id="GBYB01014987">
    <property type="protein sequence ID" value="JAG84754.1"/>
    <property type="molecule type" value="Transcribed_RNA"/>
</dbReference>
<dbReference type="PANTHER" id="PTHR13194:SF18">
    <property type="entry name" value="COMPLEX I INTERMEDIATE-ASSOCIATED PROTEIN 30, MITOCHONDRIAL"/>
    <property type="match status" value="1"/>
</dbReference>
<dbReference type="SUPFAM" id="SSF49785">
    <property type="entry name" value="Galactose-binding domain-like"/>
    <property type="match status" value="1"/>
</dbReference>
<keyword evidence="3" id="KW-0496">Mitochondrion</keyword>
<protein>
    <submittedName>
        <fullName evidence="6">At1g17350_1 protein</fullName>
    </submittedName>
    <submittedName>
        <fullName evidence="8">Uncharacterized protein isoform X1</fullName>
    </submittedName>
</protein>
<gene>
    <name evidence="6" type="primary">At1g17350_1</name>
    <name evidence="8" type="synonym">LOC105264283</name>
    <name evidence="6" type="ORF">g.6381</name>
</gene>
<dbReference type="Pfam" id="PF08547">
    <property type="entry name" value="CIA30"/>
    <property type="match status" value="1"/>
</dbReference>
<proteinExistence type="inferred from homology"/>
<dbReference type="GeneID" id="105264283"/>
<dbReference type="InterPro" id="IPR039131">
    <property type="entry name" value="NDUFAF1"/>
</dbReference>
<name>A0A0C9RNB8_9HYME</name>
<evidence type="ECO:0000313" key="6">
    <source>
        <dbReference type="EMBL" id="JAG84754.1"/>
    </source>
</evidence>
<reference evidence="6" key="1">
    <citation type="submission" date="2015-01" db="EMBL/GenBank/DDBJ databases">
        <title>Transcriptome Assembly of Fopius arisanus.</title>
        <authorList>
            <person name="Geib S."/>
        </authorList>
    </citation>
    <scope>NUCLEOTIDE SEQUENCE</scope>
</reference>
<dbReference type="AlphaFoldDB" id="A0A0C9RNB8"/>
<dbReference type="InterPro" id="IPR008979">
    <property type="entry name" value="Galactose-bd-like_sf"/>
</dbReference>
<evidence type="ECO:0000313" key="8">
    <source>
        <dbReference type="RefSeq" id="XP_011299359.1"/>
    </source>
</evidence>
<reference evidence="8" key="2">
    <citation type="submission" date="2025-04" db="UniProtKB">
        <authorList>
            <consortium name="RefSeq"/>
        </authorList>
    </citation>
    <scope>IDENTIFICATION</scope>
    <source>
        <strain evidence="8">USDA-PBARC FA_bdor</strain>
        <tissue evidence="8">Whole organism</tissue>
    </source>
</reference>
<dbReference type="OrthoDB" id="426386at2759"/>
<comment type="similarity">
    <text evidence="2">Belongs to the CIA30 family.</text>
</comment>
<dbReference type="RefSeq" id="XP_011299359.1">
    <property type="nucleotide sequence ID" value="XM_011301057.1"/>
</dbReference>
<evidence type="ECO:0000256" key="4">
    <source>
        <dbReference type="ARBA" id="ARBA00023186"/>
    </source>
</evidence>